<keyword evidence="7 17" id="KW-0812">Transmembrane</keyword>
<reference evidence="19 20" key="1">
    <citation type="submission" date="2020-04" db="EMBL/GenBank/DDBJ databases">
        <authorList>
            <person name="Alioto T."/>
            <person name="Alioto T."/>
            <person name="Gomez Garrido J."/>
        </authorList>
    </citation>
    <scope>NUCLEOTIDE SEQUENCE [LARGE SCALE GENOMIC DNA]</scope>
</reference>
<dbReference type="GO" id="GO:0006874">
    <property type="term" value="P:intracellular calcium ion homeostasis"/>
    <property type="evidence" value="ECO:0007669"/>
    <property type="project" value="TreeGrafter"/>
</dbReference>
<evidence type="ECO:0000256" key="9">
    <source>
        <dbReference type="ARBA" id="ARBA00022837"/>
    </source>
</evidence>
<keyword evidence="10" id="KW-0769">Symport</keyword>
<keyword evidence="3" id="KW-0813">Transport</keyword>
<gene>
    <name evidence="19" type="ORF">CLODIP_2_CD15743</name>
</gene>
<feature type="transmembrane region" description="Helical" evidence="17">
    <location>
        <begin position="21"/>
        <end position="41"/>
    </location>
</feature>
<evidence type="ECO:0000259" key="18">
    <source>
        <dbReference type="Pfam" id="PF01699"/>
    </source>
</evidence>
<feature type="domain" description="Sodium/calcium exchanger membrane region" evidence="18">
    <location>
        <begin position="103"/>
        <end position="246"/>
    </location>
</feature>
<feature type="transmembrane region" description="Helical" evidence="17">
    <location>
        <begin position="168"/>
        <end position="191"/>
    </location>
</feature>
<evidence type="ECO:0000313" key="20">
    <source>
        <dbReference type="Proteomes" id="UP000494165"/>
    </source>
</evidence>
<keyword evidence="13" id="KW-0915">Sodium</keyword>
<evidence type="ECO:0000256" key="16">
    <source>
        <dbReference type="ARBA" id="ARBA00023201"/>
    </source>
</evidence>
<dbReference type="InterPro" id="IPR004481">
    <property type="entry name" value="K/Na/Ca-exchanger"/>
</dbReference>
<evidence type="ECO:0000256" key="8">
    <source>
        <dbReference type="ARBA" id="ARBA00022729"/>
    </source>
</evidence>
<dbReference type="Gene3D" id="1.20.1420.30">
    <property type="entry name" value="NCX, central ion-binding region"/>
    <property type="match status" value="2"/>
</dbReference>
<dbReference type="Proteomes" id="UP000494165">
    <property type="component" value="Unassembled WGS sequence"/>
</dbReference>
<dbReference type="OrthoDB" id="2127281at2759"/>
<evidence type="ECO:0000256" key="3">
    <source>
        <dbReference type="ARBA" id="ARBA00022448"/>
    </source>
</evidence>
<evidence type="ECO:0000256" key="13">
    <source>
        <dbReference type="ARBA" id="ARBA00023053"/>
    </source>
</evidence>
<evidence type="ECO:0000256" key="2">
    <source>
        <dbReference type="ARBA" id="ARBA00005364"/>
    </source>
</evidence>
<keyword evidence="4" id="KW-0050">Antiport</keyword>
<proteinExistence type="inferred from homology"/>
<feature type="transmembrane region" description="Helical" evidence="17">
    <location>
        <begin position="228"/>
        <end position="247"/>
    </location>
</feature>
<evidence type="ECO:0000256" key="4">
    <source>
        <dbReference type="ARBA" id="ARBA00022449"/>
    </source>
</evidence>
<keyword evidence="8" id="KW-0732">Signal</keyword>
<evidence type="ECO:0000256" key="11">
    <source>
        <dbReference type="ARBA" id="ARBA00022958"/>
    </source>
</evidence>
<keyword evidence="11" id="KW-0630">Potassium</keyword>
<evidence type="ECO:0000256" key="10">
    <source>
        <dbReference type="ARBA" id="ARBA00022847"/>
    </source>
</evidence>
<feature type="transmembrane region" description="Helical" evidence="17">
    <location>
        <begin position="98"/>
        <end position="117"/>
    </location>
</feature>
<comment type="subcellular location">
    <subcellularLocation>
        <location evidence="1">Membrane</location>
        <topology evidence="1">Multi-pass membrane protein</topology>
    </subcellularLocation>
</comment>
<feature type="domain" description="Sodium/calcium exchanger membrane region" evidence="18">
    <location>
        <begin position="371"/>
        <end position="533"/>
    </location>
</feature>
<keyword evidence="14" id="KW-0406">Ion transport</keyword>
<feature type="transmembrane region" description="Helical" evidence="17">
    <location>
        <begin position="489"/>
        <end position="510"/>
    </location>
</feature>
<dbReference type="EMBL" id="CADEPI010000006">
    <property type="protein sequence ID" value="CAB3361727.1"/>
    <property type="molecule type" value="Genomic_DNA"/>
</dbReference>
<dbReference type="FunFam" id="1.20.1420.30:FF:000009">
    <property type="entry name" value="sodium/potassium/calcium exchanger 5 isoform X2"/>
    <property type="match status" value="1"/>
</dbReference>
<evidence type="ECO:0000256" key="15">
    <source>
        <dbReference type="ARBA" id="ARBA00023136"/>
    </source>
</evidence>
<sequence>MPETGHSGRARGARLLLRWALVLRSGIALGVPLIYFAIAALSSVTQQSERAFASRHLLSTSSRLAAEDGTTFAPFNCTPPAILDFPADLFTDVERRHGAALLHAFLAFYLFILLAIVCDDYFVPSIERLIEVLGVTDDVGGATLMAAATSSPELFINVVGTFVTEGDIGVGAILGSAVFNILAVPACCGIAASKEIMLDWWPMTRDCGVYVLAVVALIVCLADEVVHWYEAAILVSMYVGYIVLMVYNRRISQWASRKVLIKCWSAPPELTPLLPPQANQSEVHVQVVRGEQEDSLLAWLHSFNPSETKYESVSTRQLNENINDEERDAEADAKAVQRGWCASGWWVFTAPIRLVLFLSIPNQKCCPRLYPLTFIMCICWIGSMTYVISWMITVVGDTLRIPDSVMGITFLAAGTSVPEVVSSVIVTRSGHGGMGISNSLGSNIFDILLCLGLPWLIKSTMLATAVPLVGPARSRQELERAVVINSDGLEYSAVSLLSSTLLLFATFSCYHFRLNRRVGAACFALYALYLLLASLIELNVFFTVNLPVCGR</sequence>
<evidence type="ECO:0000256" key="17">
    <source>
        <dbReference type="SAM" id="Phobius"/>
    </source>
</evidence>
<dbReference type="PANTHER" id="PTHR10846:SF73">
    <property type="entry name" value="SODIUM_CALCIUM EXCHANGER MEMBRANE REGION DOMAIN-CONTAINING PROTEIN"/>
    <property type="match status" value="1"/>
</dbReference>
<protein>
    <recommendedName>
        <fullName evidence="18">Sodium/calcium exchanger membrane region domain-containing protein</fullName>
    </recommendedName>
</protein>
<feature type="transmembrane region" description="Helical" evidence="17">
    <location>
        <begin position="447"/>
        <end position="469"/>
    </location>
</feature>
<dbReference type="GO" id="GO:0005886">
    <property type="term" value="C:plasma membrane"/>
    <property type="evidence" value="ECO:0007669"/>
    <property type="project" value="TreeGrafter"/>
</dbReference>
<evidence type="ECO:0000256" key="6">
    <source>
        <dbReference type="ARBA" id="ARBA00022568"/>
    </source>
</evidence>
<dbReference type="Pfam" id="PF01699">
    <property type="entry name" value="Na_Ca_ex"/>
    <property type="match status" value="2"/>
</dbReference>
<accession>A0A8S1C374</accession>
<dbReference type="GO" id="GO:0005262">
    <property type="term" value="F:calcium channel activity"/>
    <property type="evidence" value="ECO:0007669"/>
    <property type="project" value="TreeGrafter"/>
</dbReference>
<keyword evidence="16" id="KW-0739">Sodium transport</keyword>
<evidence type="ECO:0000313" key="19">
    <source>
        <dbReference type="EMBL" id="CAB3361727.1"/>
    </source>
</evidence>
<feature type="transmembrane region" description="Helical" evidence="17">
    <location>
        <begin position="522"/>
        <end position="542"/>
    </location>
</feature>
<keyword evidence="6" id="KW-0109">Calcium transport</keyword>
<dbReference type="AlphaFoldDB" id="A0A8S1C374"/>
<feature type="transmembrane region" description="Helical" evidence="17">
    <location>
        <begin position="369"/>
        <end position="392"/>
    </location>
</feature>
<dbReference type="NCBIfam" id="TIGR00367">
    <property type="entry name" value="calcium/sodium antiporter"/>
    <property type="match status" value="1"/>
</dbReference>
<dbReference type="PANTHER" id="PTHR10846">
    <property type="entry name" value="SODIUM/POTASSIUM/CALCIUM EXCHANGER"/>
    <property type="match status" value="1"/>
</dbReference>
<comment type="caution">
    <text evidence="19">The sequence shown here is derived from an EMBL/GenBank/DDBJ whole genome shotgun (WGS) entry which is preliminary data.</text>
</comment>
<comment type="similarity">
    <text evidence="2">Belongs to the Ca(2+):cation antiporter (CaCA) (TC 2.A.19) family. SLC24A subfamily.</text>
</comment>
<evidence type="ECO:0000256" key="5">
    <source>
        <dbReference type="ARBA" id="ARBA00022538"/>
    </source>
</evidence>
<keyword evidence="20" id="KW-1185">Reference proteome</keyword>
<keyword evidence="15 17" id="KW-0472">Membrane</keyword>
<organism evidence="19 20">
    <name type="scientific">Cloeon dipterum</name>
    <dbReference type="NCBI Taxonomy" id="197152"/>
    <lineage>
        <taxon>Eukaryota</taxon>
        <taxon>Metazoa</taxon>
        <taxon>Ecdysozoa</taxon>
        <taxon>Arthropoda</taxon>
        <taxon>Hexapoda</taxon>
        <taxon>Insecta</taxon>
        <taxon>Pterygota</taxon>
        <taxon>Palaeoptera</taxon>
        <taxon>Ephemeroptera</taxon>
        <taxon>Pisciforma</taxon>
        <taxon>Baetidae</taxon>
        <taxon>Cloeon</taxon>
    </lineage>
</organism>
<evidence type="ECO:0000256" key="1">
    <source>
        <dbReference type="ARBA" id="ARBA00004141"/>
    </source>
</evidence>
<name>A0A8S1C374_9INSE</name>
<evidence type="ECO:0000256" key="12">
    <source>
        <dbReference type="ARBA" id="ARBA00022989"/>
    </source>
</evidence>
<feature type="transmembrane region" description="Helical" evidence="17">
    <location>
        <begin position="203"/>
        <end position="222"/>
    </location>
</feature>
<keyword evidence="12 17" id="KW-1133">Transmembrane helix</keyword>
<evidence type="ECO:0000256" key="14">
    <source>
        <dbReference type="ARBA" id="ARBA00023065"/>
    </source>
</evidence>
<feature type="transmembrane region" description="Helical" evidence="17">
    <location>
        <begin position="404"/>
        <end position="426"/>
    </location>
</feature>
<dbReference type="GO" id="GO:0015293">
    <property type="term" value="F:symporter activity"/>
    <property type="evidence" value="ECO:0007669"/>
    <property type="project" value="UniProtKB-KW"/>
</dbReference>
<evidence type="ECO:0000256" key="7">
    <source>
        <dbReference type="ARBA" id="ARBA00022692"/>
    </source>
</evidence>
<dbReference type="InterPro" id="IPR004837">
    <property type="entry name" value="NaCa_Exmemb"/>
</dbReference>
<dbReference type="InterPro" id="IPR044880">
    <property type="entry name" value="NCX_ion-bd_dom_sf"/>
</dbReference>
<keyword evidence="5" id="KW-0633">Potassium transport</keyword>
<keyword evidence="9" id="KW-0106">Calcium</keyword>
<dbReference type="GO" id="GO:0008273">
    <property type="term" value="F:calcium, potassium:sodium antiporter activity"/>
    <property type="evidence" value="ECO:0007669"/>
    <property type="project" value="TreeGrafter"/>
</dbReference>